<keyword evidence="2" id="KW-0040">ANK repeat</keyword>
<dbReference type="InterPro" id="IPR036770">
    <property type="entry name" value="Ankyrin_rpt-contain_sf"/>
</dbReference>
<keyword evidence="4" id="KW-1185">Reference proteome</keyword>
<evidence type="ECO:0000313" key="3">
    <source>
        <dbReference type="EMBL" id="KEY75234.1"/>
    </source>
</evidence>
<dbReference type="AlphaFoldDB" id="A0A084BCF5"/>
<dbReference type="SUPFAM" id="SSF48403">
    <property type="entry name" value="Ankyrin repeat"/>
    <property type="match status" value="1"/>
</dbReference>
<gene>
    <name evidence="3" type="ORF">S7711_09301</name>
</gene>
<dbReference type="OrthoDB" id="341259at2759"/>
<dbReference type="SMART" id="SM00248">
    <property type="entry name" value="ANK"/>
    <property type="match status" value="4"/>
</dbReference>
<dbReference type="Pfam" id="PF12796">
    <property type="entry name" value="Ank_2"/>
    <property type="match status" value="1"/>
</dbReference>
<reference evidence="3 4" key="1">
    <citation type="journal article" date="2014" name="BMC Genomics">
        <title>Comparative genome sequencing reveals chemotype-specific gene clusters in the toxigenic black mold Stachybotrys.</title>
        <authorList>
            <person name="Semeiks J."/>
            <person name="Borek D."/>
            <person name="Otwinowski Z."/>
            <person name="Grishin N.V."/>
        </authorList>
    </citation>
    <scope>NUCLEOTIDE SEQUENCE [LARGE SCALE GENOMIC DNA]</scope>
    <source>
        <strain evidence="4">CBS 109288 / IBT 7711</strain>
    </source>
</reference>
<organism evidence="3 4">
    <name type="scientific">Stachybotrys chartarum (strain CBS 109288 / IBT 7711)</name>
    <name type="common">Toxic black mold</name>
    <name type="synonym">Stilbospora chartarum</name>
    <dbReference type="NCBI Taxonomy" id="1280523"/>
    <lineage>
        <taxon>Eukaryota</taxon>
        <taxon>Fungi</taxon>
        <taxon>Dikarya</taxon>
        <taxon>Ascomycota</taxon>
        <taxon>Pezizomycotina</taxon>
        <taxon>Sordariomycetes</taxon>
        <taxon>Hypocreomycetidae</taxon>
        <taxon>Hypocreales</taxon>
        <taxon>Stachybotryaceae</taxon>
        <taxon>Stachybotrys</taxon>
    </lineage>
</organism>
<protein>
    <submittedName>
        <fullName evidence="3">Uncharacterized protein</fullName>
    </submittedName>
</protein>
<proteinExistence type="predicted"/>
<dbReference type="Proteomes" id="UP000028045">
    <property type="component" value="Unassembled WGS sequence"/>
</dbReference>
<dbReference type="PANTHER" id="PTHR24178">
    <property type="entry name" value="MOLTING PROTEIN MLT-4"/>
    <property type="match status" value="1"/>
</dbReference>
<evidence type="ECO:0000313" key="4">
    <source>
        <dbReference type="Proteomes" id="UP000028045"/>
    </source>
</evidence>
<dbReference type="EMBL" id="KL647383">
    <property type="protein sequence ID" value="KEY75234.1"/>
    <property type="molecule type" value="Genomic_DNA"/>
</dbReference>
<keyword evidence="1" id="KW-0677">Repeat</keyword>
<dbReference type="InterPro" id="IPR002110">
    <property type="entry name" value="Ankyrin_rpt"/>
</dbReference>
<dbReference type="HOGENOM" id="CLU_013002_1_0_1"/>
<dbReference type="Gene3D" id="1.25.40.20">
    <property type="entry name" value="Ankyrin repeat-containing domain"/>
    <property type="match status" value="2"/>
</dbReference>
<evidence type="ECO:0000256" key="2">
    <source>
        <dbReference type="ARBA" id="ARBA00023043"/>
    </source>
</evidence>
<accession>A0A084BCF5</accession>
<sequence>MDDNVSTFGHDQRSHEDEHEESLIIERVHAAIHQNDLHLLAELLSKNLALIHASSFKGTYLAVAVSCDNAAAVRILLDHGASPLEDESSGDEFLTILEFASFHGNREIWWLLFDRFRGLTPTGIEICGQGEQELVDKSLFRAAESGSTIVVGDFLDELPWSHKTIETALICATQRWQADVVDFLLDKFQFGKDTLKKALDAAVGDRLDAGWPPNYKPGDWDKHYRVVSRFVDAAGIDVRLPEHGPALLGQAVRRFEKQGADPNTHWENGVTALHLFAFPLDKNCLERSDAPWERMPKHNFGRDGATPSHLAAEAADRDTFIHHFLPAESGLTSTNRFGESLLHYAAAGGRHDILDYLLSRYGDRFNVNAANNFGWTPLICALAPNRRTSKFEADAVKSARLLLSYGADLKEWVDEDPSSPGDRYIFDVDGNAIECWEGMSEPERQRELAYPDPDTSAEALACELLSKSSELLPPIQSPAKLFYGSSNSKSYMISTARHPYDKERLGGKASKACAEAE</sequence>
<name>A0A084BCF5_STACB</name>
<evidence type="ECO:0000256" key="1">
    <source>
        <dbReference type="ARBA" id="ARBA00022737"/>
    </source>
</evidence>